<dbReference type="Pfam" id="PF00005">
    <property type="entry name" value="ABC_tran"/>
    <property type="match status" value="1"/>
</dbReference>
<dbReference type="InterPro" id="IPR003593">
    <property type="entry name" value="AAA+_ATPase"/>
</dbReference>
<proteinExistence type="inferred from homology"/>
<evidence type="ECO:0000313" key="10">
    <source>
        <dbReference type="Proteomes" id="UP001299608"/>
    </source>
</evidence>
<dbReference type="PANTHER" id="PTHR43820:SF4">
    <property type="entry name" value="HIGH-AFFINITY BRANCHED-CHAIN AMINO ACID TRANSPORT ATP-BINDING PROTEIN LIVF"/>
    <property type="match status" value="1"/>
</dbReference>
<dbReference type="PROSITE" id="PS50893">
    <property type="entry name" value="ABC_TRANSPORTER_2"/>
    <property type="match status" value="1"/>
</dbReference>
<dbReference type="SUPFAM" id="SSF52540">
    <property type="entry name" value="P-loop containing nucleoside triphosphate hydrolases"/>
    <property type="match status" value="1"/>
</dbReference>
<evidence type="ECO:0000313" key="9">
    <source>
        <dbReference type="Proteomes" id="UP000669239"/>
    </source>
</evidence>
<dbReference type="AlphaFoldDB" id="A0AAW5BZG8"/>
<dbReference type="GO" id="GO:0005524">
    <property type="term" value="F:ATP binding"/>
    <property type="evidence" value="ECO:0007669"/>
    <property type="project" value="UniProtKB-KW"/>
</dbReference>
<evidence type="ECO:0000256" key="5">
    <source>
        <dbReference type="ARBA" id="ARBA00022970"/>
    </source>
</evidence>
<evidence type="ECO:0000256" key="4">
    <source>
        <dbReference type="ARBA" id="ARBA00022840"/>
    </source>
</evidence>
<dbReference type="GO" id="GO:0016887">
    <property type="term" value="F:ATP hydrolysis activity"/>
    <property type="evidence" value="ECO:0007669"/>
    <property type="project" value="InterPro"/>
</dbReference>
<dbReference type="GeneID" id="97207296"/>
<reference evidence="7" key="3">
    <citation type="submission" date="2022-01" db="EMBL/GenBank/DDBJ databases">
        <title>Collection of gut derived symbiotic bacterial strains cultured from healthy donors.</title>
        <authorList>
            <person name="Lin H."/>
            <person name="Kohout C."/>
            <person name="Waligurski E."/>
            <person name="Pamer E.G."/>
        </authorList>
    </citation>
    <scope>NUCLEOTIDE SEQUENCE</scope>
    <source>
        <strain evidence="7">DFI.6.55</strain>
    </source>
</reference>
<comment type="caution">
    <text evidence="7">The sequence shown here is derived from an EMBL/GenBank/DDBJ whole genome shotgun (WGS) entry which is preliminary data.</text>
</comment>
<dbReference type="Gene3D" id="3.40.50.300">
    <property type="entry name" value="P-loop containing nucleotide triphosphate hydrolases"/>
    <property type="match status" value="1"/>
</dbReference>
<evidence type="ECO:0000256" key="3">
    <source>
        <dbReference type="ARBA" id="ARBA00022741"/>
    </source>
</evidence>
<dbReference type="PROSITE" id="PS00211">
    <property type="entry name" value="ABC_TRANSPORTER_1"/>
    <property type="match status" value="1"/>
</dbReference>
<dbReference type="EMBL" id="JAKNGE010000034">
    <property type="protein sequence ID" value="MCG4748204.1"/>
    <property type="molecule type" value="Genomic_DNA"/>
</dbReference>
<name>A0AAW5BZG8_9FIRM</name>
<evidence type="ECO:0000313" key="7">
    <source>
        <dbReference type="EMBL" id="MCG4748204.1"/>
    </source>
</evidence>
<comment type="similarity">
    <text evidence="1">Belongs to the ABC transporter superfamily.</text>
</comment>
<dbReference type="InterPro" id="IPR052156">
    <property type="entry name" value="BCAA_Transport_ATP-bd_LivF"/>
</dbReference>
<reference evidence="8" key="2">
    <citation type="submission" date="2020-02" db="EMBL/GenBank/DDBJ databases">
        <authorList>
            <person name="Littmann E."/>
            <person name="Sorbara M."/>
        </authorList>
    </citation>
    <scope>NUCLEOTIDE SEQUENCE</scope>
    <source>
        <strain evidence="8">MSK.1.17</strain>
    </source>
</reference>
<dbReference type="InterPro" id="IPR027417">
    <property type="entry name" value="P-loop_NTPase"/>
</dbReference>
<dbReference type="CDD" id="cd03224">
    <property type="entry name" value="ABC_TM1139_LivF_branched"/>
    <property type="match status" value="1"/>
</dbReference>
<dbReference type="GO" id="GO:0015807">
    <property type="term" value="P:L-amino acid transport"/>
    <property type="evidence" value="ECO:0007669"/>
    <property type="project" value="TreeGrafter"/>
</dbReference>
<dbReference type="Proteomes" id="UP000669239">
    <property type="component" value="Unassembled WGS sequence"/>
</dbReference>
<accession>A0AAW5BZG8</accession>
<keyword evidence="9" id="KW-1185">Reference proteome</keyword>
<dbReference type="EMBL" id="JAAITT010000074">
    <property type="protein sequence ID" value="NSJ52464.1"/>
    <property type="molecule type" value="Genomic_DNA"/>
</dbReference>
<dbReference type="InterPro" id="IPR017871">
    <property type="entry name" value="ABC_transporter-like_CS"/>
</dbReference>
<keyword evidence="2" id="KW-0813">Transport</keyword>
<dbReference type="GO" id="GO:0015658">
    <property type="term" value="F:branched-chain amino acid transmembrane transporter activity"/>
    <property type="evidence" value="ECO:0007669"/>
    <property type="project" value="TreeGrafter"/>
</dbReference>
<evidence type="ECO:0000256" key="1">
    <source>
        <dbReference type="ARBA" id="ARBA00005417"/>
    </source>
</evidence>
<evidence type="ECO:0000256" key="2">
    <source>
        <dbReference type="ARBA" id="ARBA00022448"/>
    </source>
</evidence>
<dbReference type="PANTHER" id="PTHR43820">
    <property type="entry name" value="HIGH-AFFINITY BRANCHED-CHAIN AMINO ACID TRANSPORT ATP-BINDING PROTEIN LIVF"/>
    <property type="match status" value="1"/>
</dbReference>
<dbReference type="RefSeq" id="WP_165642956.1">
    <property type="nucleotide sequence ID" value="NZ_BAABZL010000001.1"/>
</dbReference>
<organism evidence="7 10">
    <name type="scientific">Enterocloster aldenensis</name>
    <dbReference type="NCBI Taxonomy" id="358742"/>
    <lineage>
        <taxon>Bacteria</taxon>
        <taxon>Bacillati</taxon>
        <taxon>Bacillota</taxon>
        <taxon>Clostridia</taxon>
        <taxon>Lachnospirales</taxon>
        <taxon>Lachnospiraceae</taxon>
        <taxon>Enterocloster</taxon>
    </lineage>
</organism>
<gene>
    <name evidence="8" type="ORF">G5B36_27850</name>
    <name evidence="7" type="ORF">L0N08_22545</name>
</gene>
<dbReference type="Proteomes" id="UP001299608">
    <property type="component" value="Unassembled WGS sequence"/>
</dbReference>
<dbReference type="InterPro" id="IPR003439">
    <property type="entry name" value="ABC_transporter-like_ATP-bd"/>
</dbReference>
<dbReference type="SMART" id="SM00382">
    <property type="entry name" value="AAA"/>
    <property type="match status" value="1"/>
</dbReference>
<evidence type="ECO:0000313" key="8">
    <source>
        <dbReference type="EMBL" id="NSJ52464.1"/>
    </source>
</evidence>
<feature type="domain" description="ABC transporter" evidence="6">
    <location>
        <begin position="1"/>
        <end position="231"/>
    </location>
</feature>
<keyword evidence="5" id="KW-0029">Amino-acid transport</keyword>
<keyword evidence="3" id="KW-0547">Nucleotide-binding</keyword>
<sequence>MNYSYYYDQICAVRELSFHVNEGEVVTLIGSNGAGKTTTLRSISGLIRGGGRGGIKYMGKNIENLPPHRISSMGIAQCLEGRQVFPHLSVKENLQMGAFTRTDKKGISDDFDYVYNLFPRLLEREGQMAGTLSGGEQQMLAVGRALMQKPKILMMDEPSLGLAPIVINEIFQTIKKIKDDGMTILLVEQNSQAALTVADRGYIMETGMLKIEDTAENLLDNDIIKKSYLGIE</sequence>
<evidence type="ECO:0000259" key="6">
    <source>
        <dbReference type="PROSITE" id="PS50893"/>
    </source>
</evidence>
<reference evidence="8 9" key="1">
    <citation type="journal article" date="2020" name="Cell Host Microbe">
        <title>Functional and Genomic Variation between Human-Derived Isolates of Lachnospiraceae Reveals Inter- and Intra-Species Diversity.</title>
        <authorList>
            <person name="Sorbara M.T."/>
            <person name="Littmann E.R."/>
            <person name="Fontana E."/>
            <person name="Moody T.U."/>
            <person name="Kohout C.E."/>
            <person name="Gjonbalaj M."/>
            <person name="Eaton V."/>
            <person name="Seok R."/>
            <person name="Leiner I.M."/>
            <person name="Pamer E.G."/>
        </authorList>
    </citation>
    <scope>NUCLEOTIDE SEQUENCE [LARGE SCALE GENOMIC DNA]</scope>
    <source>
        <strain evidence="8 9">MSK.1.17</strain>
    </source>
</reference>
<protein>
    <submittedName>
        <fullName evidence="7">ABC transporter ATP-binding protein</fullName>
    </submittedName>
</protein>
<keyword evidence="4 7" id="KW-0067">ATP-binding</keyword>